<dbReference type="PANTHER" id="PTHR28055">
    <property type="entry name" value="ALTERED INHERITANCE OF MITOCHONDRIA PROTEIN 41, MITOCHONDRIAL"/>
    <property type="match status" value="1"/>
</dbReference>
<dbReference type="InterPro" id="IPR023168">
    <property type="entry name" value="GatB_Yqey_C_2"/>
</dbReference>
<dbReference type="EMBL" id="JADIML010000264">
    <property type="protein sequence ID" value="MBO8464109.1"/>
    <property type="molecule type" value="Genomic_DNA"/>
</dbReference>
<dbReference type="InterPro" id="IPR019004">
    <property type="entry name" value="YqeY/Aim41"/>
</dbReference>
<sequence length="145" mass="16237">MTIETLQKDMIAAMKAKDKPRKEAISSLIAAVKKVAIDEGCRDDIKEELVDQVLLKELKTAKEQVETCPAERQDLKEEYEVRLRVIEEYAPKLMSAEEIKACLTEKFAEVLATKNKGQIMKAVMGELKGKADGKVINQVVAELCQ</sequence>
<organism evidence="1 2">
    <name type="scientific">Candidatus Scybalomonas excrementavium</name>
    <dbReference type="NCBI Taxonomy" id="2840943"/>
    <lineage>
        <taxon>Bacteria</taxon>
        <taxon>Bacillati</taxon>
        <taxon>Bacillota</taxon>
        <taxon>Clostridia</taxon>
        <taxon>Lachnospirales</taxon>
        <taxon>Lachnospiraceae</taxon>
        <taxon>Lachnospiraceae incertae sedis</taxon>
        <taxon>Candidatus Scybalomonas</taxon>
    </lineage>
</organism>
<proteinExistence type="predicted"/>
<dbReference type="AlphaFoldDB" id="A0A9D9I2L1"/>
<protein>
    <submittedName>
        <fullName evidence="1">GatB/YqeY domain-containing protein</fullName>
    </submittedName>
</protein>
<dbReference type="PANTHER" id="PTHR28055:SF1">
    <property type="entry name" value="ALTERED INHERITANCE OF MITOCHONDRIA PROTEIN 41, MITOCHONDRIAL"/>
    <property type="match status" value="1"/>
</dbReference>
<dbReference type="InterPro" id="IPR003789">
    <property type="entry name" value="Asn/Gln_tRNA_amidoTrase-B-like"/>
</dbReference>
<dbReference type="InterPro" id="IPR042184">
    <property type="entry name" value="YqeY/Aim41_N"/>
</dbReference>
<dbReference type="Gene3D" id="1.10.1510.10">
    <property type="entry name" value="Uncharacterised protein YqeY/AIM41 PF09424, N-terminal domain"/>
    <property type="match status" value="1"/>
</dbReference>
<dbReference type="GO" id="GO:0016884">
    <property type="term" value="F:carbon-nitrogen ligase activity, with glutamine as amido-N-donor"/>
    <property type="evidence" value="ECO:0007669"/>
    <property type="project" value="InterPro"/>
</dbReference>
<gene>
    <name evidence="1" type="ORF">IAC13_09280</name>
</gene>
<dbReference type="SUPFAM" id="SSF89095">
    <property type="entry name" value="GatB/YqeY motif"/>
    <property type="match status" value="1"/>
</dbReference>
<reference evidence="1" key="2">
    <citation type="journal article" date="2021" name="PeerJ">
        <title>Extensive microbial diversity within the chicken gut microbiome revealed by metagenomics and culture.</title>
        <authorList>
            <person name="Gilroy R."/>
            <person name="Ravi A."/>
            <person name="Getino M."/>
            <person name="Pursley I."/>
            <person name="Horton D.L."/>
            <person name="Alikhan N.F."/>
            <person name="Baker D."/>
            <person name="Gharbi K."/>
            <person name="Hall N."/>
            <person name="Watson M."/>
            <person name="Adriaenssens E.M."/>
            <person name="Foster-Nyarko E."/>
            <person name="Jarju S."/>
            <person name="Secka A."/>
            <person name="Antonio M."/>
            <person name="Oren A."/>
            <person name="Chaudhuri R.R."/>
            <person name="La Ragione R."/>
            <person name="Hildebrand F."/>
            <person name="Pallen M.J."/>
        </authorList>
    </citation>
    <scope>NUCLEOTIDE SEQUENCE</scope>
    <source>
        <strain evidence="1">E3-2379</strain>
    </source>
</reference>
<dbReference type="Gene3D" id="1.10.10.410">
    <property type="match status" value="1"/>
</dbReference>
<dbReference type="Proteomes" id="UP000823618">
    <property type="component" value="Unassembled WGS sequence"/>
</dbReference>
<evidence type="ECO:0000313" key="2">
    <source>
        <dbReference type="Proteomes" id="UP000823618"/>
    </source>
</evidence>
<dbReference type="Pfam" id="PF09424">
    <property type="entry name" value="YqeY"/>
    <property type="match status" value="1"/>
</dbReference>
<reference evidence="1" key="1">
    <citation type="submission" date="2020-10" db="EMBL/GenBank/DDBJ databases">
        <authorList>
            <person name="Gilroy R."/>
        </authorList>
    </citation>
    <scope>NUCLEOTIDE SEQUENCE</scope>
    <source>
        <strain evidence="1">E3-2379</strain>
    </source>
</reference>
<comment type="caution">
    <text evidence="1">The sequence shown here is derived from an EMBL/GenBank/DDBJ whole genome shotgun (WGS) entry which is preliminary data.</text>
</comment>
<evidence type="ECO:0000313" key="1">
    <source>
        <dbReference type="EMBL" id="MBO8464109.1"/>
    </source>
</evidence>
<name>A0A9D9I2L1_9FIRM</name>
<accession>A0A9D9I2L1</accession>